<dbReference type="InterPro" id="IPR000718">
    <property type="entry name" value="Peptidase_M13"/>
</dbReference>
<keyword evidence="4" id="KW-0479">Metal-binding</keyword>
<keyword evidence="5" id="KW-0378">Hydrolase</keyword>
<evidence type="ECO:0000256" key="3">
    <source>
        <dbReference type="ARBA" id="ARBA00022670"/>
    </source>
</evidence>
<evidence type="ECO:0000259" key="8">
    <source>
        <dbReference type="Pfam" id="PF01431"/>
    </source>
</evidence>
<dbReference type="PANTHER" id="PTHR11733:SF167">
    <property type="entry name" value="FI17812P1-RELATED"/>
    <property type="match status" value="1"/>
</dbReference>
<dbReference type="Pfam" id="PF01431">
    <property type="entry name" value="Peptidase_M13"/>
    <property type="match status" value="1"/>
</dbReference>
<dbReference type="GO" id="GO:0004222">
    <property type="term" value="F:metalloendopeptidase activity"/>
    <property type="evidence" value="ECO:0007669"/>
    <property type="project" value="InterPro"/>
</dbReference>
<dbReference type="InterPro" id="IPR042089">
    <property type="entry name" value="Peptidase_M13_dom_2"/>
</dbReference>
<evidence type="ECO:0000256" key="6">
    <source>
        <dbReference type="ARBA" id="ARBA00022833"/>
    </source>
</evidence>
<dbReference type="InterPro" id="IPR024079">
    <property type="entry name" value="MetalloPept_cat_dom_sf"/>
</dbReference>
<evidence type="ECO:0000256" key="5">
    <source>
        <dbReference type="ARBA" id="ARBA00022801"/>
    </source>
</evidence>
<dbReference type="GO" id="GO:0005886">
    <property type="term" value="C:plasma membrane"/>
    <property type="evidence" value="ECO:0007669"/>
    <property type="project" value="TreeGrafter"/>
</dbReference>
<dbReference type="AlphaFoldDB" id="A0A6T7QPN1"/>
<organism evidence="10">
    <name type="scientific">Hanusia phi</name>
    <dbReference type="NCBI Taxonomy" id="3032"/>
    <lineage>
        <taxon>Eukaryota</taxon>
        <taxon>Cryptophyceae</taxon>
        <taxon>Pyrenomonadales</taxon>
        <taxon>Geminigeraceae</taxon>
        <taxon>Hanusia</taxon>
    </lineage>
</organism>
<evidence type="ECO:0000256" key="2">
    <source>
        <dbReference type="ARBA" id="ARBA00007357"/>
    </source>
</evidence>
<evidence type="ECO:0008006" key="12">
    <source>
        <dbReference type="Google" id="ProtNLM"/>
    </source>
</evidence>
<keyword evidence="3" id="KW-0645">Protease</keyword>
<feature type="domain" description="Peptidase M13 N-terminal" evidence="9">
    <location>
        <begin position="52"/>
        <end position="438"/>
    </location>
</feature>
<reference evidence="10" key="1">
    <citation type="submission" date="2021-01" db="EMBL/GenBank/DDBJ databases">
        <authorList>
            <person name="Corre E."/>
            <person name="Pelletier E."/>
            <person name="Niang G."/>
            <person name="Scheremetjew M."/>
            <person name="Finn R."/>
            <person name="Kale V."/>
            <person name="Holt S."/>
            <person name="Cochrane G."/>
            <person name="Meng A."/>
            <person name="Brown T."/>
            <person name="Cohen L."/>
        </authorList>
    </citation>
    <scope>NUCLEOTIDE SEQUENCE</scope>
    <source>
        <strain evidence="10">CCMP325</strain>
    </source>
</reference>
<gene>
    <name evidence="10" type="ORF">HPHI1048_LOCUS11876</name>
    <name evidence="11" type="ORF">HPHI1048_LOCUS11877</name>
</gene>
<name>A0A6T7QPN1_9CRYP</name>
<dbReference type="GO" id="GO:0046872">
    <property type="term" value="F:metal ion binding"/>
    <property type="evidence" value="ECO:0007669"/>
    <property type="project" value="UniProtKB-KW"/>
</dbReference>
<dbReference type="InterPro" id="IPR018497">
    <property type="entry name" value="Peptidase_M13_C"/>
</dbReference>
<feature type="domain" description="Peptidase M13 C-terminal" evidence="8">
    <location>
        <begin position="490"/>
        <end position="696"/>
    </location>
</feature>
<dbReference type="Gene3D" id="1.10.1380.10">
    <property type="entry name" value="Neutral endopeptidase , domain2"/>
    <property type="match status" value="1"/>
</dbReference>
<comment type="similarity">
    <text evidence="2">Belongs to the peptidase M13 family.</text>
</comment>
<protein>
    <recommendedName>
        <fullName evidence="12">Peptidase M13 C-terminal domain-containing protein</fullName>
    </recommendedName>
</protein>
<keyword evidence="6" id="KW-0862">Zinc</keyword>
<dbReference type="Gene3D" id="3.40.390.10">
    <property type="entry name" value="Collagenase (Catalytic Domain)"/>
    <property type="match status" value="1"/>
</dbReference>
<keyword evidence="7" id="KW-0482">Metalloprotease</keyword>
<dbReference type="EMBL" id="HBEO01017485">
    <property type="protein sequence ID" value="CAD8486700.1"/>
    <property type="molecule type" value="Transcribed_RNA"/>
</dbReference>
<accession>A0A6T7QPN1</accession>
<dbReference type="SUPFAM" id="SSF55486">
    <property type="entry name" value="Metalloproteases ('zincins'), catalytic domain"/>
    <property type="match status" value="1"/>
</dbReference>
<evidence type="ECO:0000313" key="11">
    <source>
        <dbReference type="EMBL" id="CAD8486704.1"/>
    </source>
</evidence>
<dbReference type="PRINTS" id="PR00786">
    <property type="entry name" value="NEPRILYSIN"/>
</dbReference>
<dbReference type="PANTHER" id="PTHR11733">
    <property type="entry name" value="ZINC METALLOPROTEASE FAMILY M13 NEPRILYSIN-RELATED"/>
    <property type="match status" value="1"/>
</dbReference>
<dbReference type="Pfam" id="PF05649">
    <property type="entry name" value="Peptidase_M13_N"/>
    <property type="match status" value="1"/>
</dbReference>
<evidence type="ECO:0000256" key="7">
    <source>
        <dbReference type="ARBA" id="ARBA00023049"/>
    </source>
</evidence>
<sequence length="699" mass="79547">MEKPGSFTKCPCCNNPWSGADGSYAIACSPCIASKETSEGIDPSDFDEFVAPHENFYNFAIGGWRKNNPIPPEYPSWNCFTILHEKNQQRLKDMVDELETKEGCVGTEKKVADFWASCMDEEAIEKRGTEPLRALLEAVSEDKVREDLTAAVAKLTLSGVDSAPLSFYESPDKKKSEWSIGQLDQAGLGLPDRDYYFDEDKQDKRDAYKLHVAKMFSLLNDPSVEAEEAANIVFEVEQKLAGFHMSRTDRRDPERTYNKMSVEELQTKIDEGAATGGLRLARFFELIGKPLEQLGEINVPTLEAVVSICQAVREEEARRLSVYLKWHVLHTFAPFDLPRAFVTEHFEFFEKTLKGTKEQKPRWKRAMAVLESVLGEALGQLYVAKYFQEESKQTALEVVERVREALRERLGEVKWMSEETRRSALMKMSKFGVKIGYPDKWIDYSPLTVTRGQHFENVLRGHEFHFKRLLSYTNAATDRSRWYMTPQTINAYYHPSMNEIVFPAAILQPPFFSPNVDEAINYGAMGAVVGHEMTHGFDDQGRKYDHTGNMVDWWTEEDGKEYEERADVMVKQAEAFKVHGQSLKGKLTCGENIADLGGLKLAYRALCSLLKERGLSPEDPKTRVGGLTAQQRFFLSWAKVWAQNIEKEREIQLVTLDPHGPNEFRVNGPLSNIAEFHAAFMIPEGSAMRVAQENQVDIW</sequence>
<dbReference type="EMBL" id="HBEO01017486">
    <property type="protein sequence ID" value="CAD8486704.1"/>
    <property type="molecule type" value="Transcribed_RNA"/>
</dbReference>
<comment type="cofactor">
    <cofactor evidence="1">
        <name>Zn(2+)</name>
        <dbReference type="ChEBI" id="CHEBI:29105"/>
    </cofactor>
</comment>
<dbReference type="CDD" id="cd08662">
    <property type="entry name" value="M13"/>
    <property type="match status" value="1"/>
</dbReference>
<evidence type="ECO:0000259" key="9">
    <source>
        <dbReference type="Pfam" id="PF05649"/>
    </source>
</evidence>
<dbReference type="GO" id="GO:0016485">
    <property type="term" value="P:protein processing"/>
    <property type="evidence" value="ECO:0007669"/>
    <property type="project" value="TreeGrafter"/>
</dbReference>
<proteinExistence type="inferred from homology"/>
<evidence type="ECO:0000256" key="1">
    <source>
        <dbReference type="ARBA" id="ARBA00001947"/>
    </source>
</evidence>
<dbReference type="InterPro" id="IPR008753">
    <property type="entry name" value="Peptidase_M13_N"/>
</dbReference>
<dbReference type="PROSITE" id="PS51885">
    <property type="entry name" value="NEPRILYSIN"/>
    <property type="match status" value="1"/>
</dbReference>
<evidence type="ECO:0000256" key="4">
    <source>
        <dbReference type="ARBA" id="ARBA00022723"/>
    </source>
</evidence>
<evidence type="ECO:0000313" key="10">
    <source>
        <dbReference type="EMBL" id="CAD8486700.1"/>
    </source>
</evidence>